<organism evidence="2 3">
    <name type="scientific">Novipirellula rosea</name>
    <dbReference type="NCBI Taxonomy" id="1031540"/>
    <lineage>
        <taxon>Bacteria</taxon>
        <taxon>Pseudomonadati</taxon>
        <taxon>Planctomycetota</taxon>
        <taxon>Planctomycetia</taxon>
        <taxon>Pirellulales</taxon>
        <taxon>Pirellulaceae</taxon>
        <taxon>Novipirellula</taxon>
    </lineage>
</organism>
<evidence type="ECO:0000313" key="3">
    <source>
        <dbReference type="Proteomes" id="UP001500840"/>
    </source>
</evidence>
<feature type="compositionally biased region" description="Polar residues" evidence="1">
    <location>
        <begin position="9"/>
        <end position="20"/>
    </location>
</feature>
<feature type="region of interest" description="Disordered" evidence="1">
    <location>
        <begin position="1"/>
        <end position="57"/>
    </location>
</feature>
<sequence length="57" mass="6378">MESAEKENWNPSSRAVSLQANPPKHETSLQTSGSSLPKLYGKKPLRASDLASYNRYR</sequence>
<evidence type="ECO:0000256" key="1">
    <source>
        <dbReference type="SAM" id="MobiDB-lite"/>
    </source>
</evidence>
<keyword evidence="3" id="KW-1185">Reference proteome</keyword>
<name>A0ABP8N1S1_9BACT</name>
<dbReference type="EMBL" id="BAABGA010000049">
    <property type="protein sequence ID" value="GAA4459829.1"/>
    <property type="molecule type" value="Genomic_DNA"/>
</dbReference>
<reference evidence="3" key="1">
    <citation type="journal article" date="2019" name="Int. J. Syst. Evol. Microbiol.">
        <title>The Global Catalogue of Microorganisms (GCM) 10K type strain sequencing project: providing services to taxonomists for standard genome sequencing and annotation.</title>
        <authorList>
            <consortium name="The Broad Institute Genomics Platform"/>
            <consortium name="The Broad Institute Genome Sequencing Center for Infectious Disease"/>
            <person name="Wu L."/>
            <person name="Ma J."/>
        </authorList>
    </citation>
    <scope>NUCLEOTIDE SEQUENCE [LARGE SCALE GENOMIC DNA]</scope>
    <source>
        <strain evidence="3">JCM 17759</strain>
    </source>
</reference>
<protein>
    <submittedName>
        <fullName evidence="2">Uncharacterized protein</fullName>
    </submittedName>
</protein>
<dbReference type="Proteomes" id="UP001500840">
    <property type="component" value="Unassembled WGS sequence"/>
</dbReference>
<comment type="caution">
    <text evidence="2">The sequence shown here is derived from an EMBL/GenBank/DDBJ whole genome shotgun (WGS) entry which is preliminary data.</text>
</comment>
<evidence type="ECO:0000313" key="2">
    <source>
        <dbReference type="EMBL" id="GAA4459829.1"/>
    </source>
</evidence>
<gene>
    <name evidence="2" type="ORF">GCM10023156_39900</name>
</gene>
<accession>A0ABP8N1S1</accession>
<proteinExistence type="predicted"/>